<feature type="compositionally biased region" description="Polar residues" evidence="3">
    <location>
        <begin position="515"/>
        <end position="526"/>
    </location>
</feature>
<accession>A0A0C3NH61</accession>
<feature type="compositionally biased region" description="Pro residues" evidence="3">
    <location>
        <begin position="432"/>
        <end position="443"/>
    </location>
</feature>
<dbReference type="HOGENOM" id="CLU_015163_0_0_1"/>
<dbReference type="GO" id="GO:0005634">
    <property type="term" value="C:nucleus"/>
    <property type="evidence" value="ECO:0007669"/>
    <property type="project" value="TreeGrafter"/>
</dbReference>
<protein>
    <submittedName>
        <fullName evidence="4">Uncharacterized protein</fullName>
    </submittedName>
</protein>
<reference evidence="4 5" key="1">
    <citation type="journal article" date="2014" name="PLoS Genet.">
        <title>Analysis of the Phlebiopsis gigantea genome, transcriptome and secretome provides insight into its pioneer colonization strategies of wood.</title>
        <authorList>
            <person name="Hori C."/>
            <person name="Ishida T."/>
            <person name="Igarashi K."/>
            <person name="Samejima M."/>
            <person name="Suzuki H."/>
            <person name="Master E."/>
            <person name="Ferreira P."/>
            <person name="Ruiz-Duenas F.J."/>
            <person name="Held B."/>
            <person name="Canessa P."/>
            <person name="Larrondo L.F."/>
            <person name="Schmoll M."/>
            <person name="Druzhinina I.S."/>
            <person name="Kubicek C.P."/>
            <person name="Gaskell J.A."/>
            <person name="Kersten P."/>
            <person name="St John F."/>
            <person name="Glasner J."/>
            <person name="Sabat G."/>
            <person name="Splinter BonDurant S."/>
            <person name="Syed K."/>
            <person name="Yadav J."/>
            <person name="Mgbeahuruike A.C."/>
            <person name="Kovalchuk A."/>
            <person name="Asiegbu F.O."/>
            <person name="Lackner G."/>
            <person name="Hoffmeister D."/>
            <person name="Rencoret J."/>
            <person name="Gutierrez A."/>
            <person name="Sun H."/>
            <person name="Lindquist E."/>
            <person name="Barry K."/>
            <person name="Riley R."/>
            <person name="Grigoriev I.V."/>
            <person name="Henrissat B."/>
            <person name="Kues U."/>
            <person name="Berka R.M."/>
            <person name="Martinez A.T."/>
            <person name="Covert S.F."/>
            <person name="Blanchette R.A."/>
            <person name="Cullen D."/>
        </authorList>
    </citation>
    <scope>NUCLEOTIDE SEQUENCE [LARGE SCALE GENOMIC DNA]</scope>
    <source>
        <strain evidence="4 5">11061_1 CR5-6</strain>
    </source>
</reference>
<organism evidence="4 5">
    <name type="scientific">Phlebiopsis gigantea (strain 11061_1 CR5-6)</name>
    <name type="common">White-rot fungus</name>
    <name type="synonym">Peniophora gigantea</name>
    <dbReference type="NCBI Taxonomy" id="745531"/>
    <lineage>
        <taxon>Eukaryota</taxon>
        <taxon>Fungi</taxon>
        <taxon>Dikarya</taxon>
        <taxon>Basidiomycota</taxon>
        <taxon>Agaricomycotina</taxon>
        <taxon>Agaricomycetes</taxon>
        <taxon>Polyporales</taxon>
        <taxon>Phanerochaetaceae</taxon>
        <taxon>Phlebiopsis</taxon>
    </lineage>
</organism>
<keyword evidence="2" id="KW-0053">Apoptosis</keyword>
<dbReference type="STRING" id="745531.A0A0C3NH61"/>
<dbReference type="InterPro" id="IPR008383">
    <property type="entry name" value="API5"/>
</dbReference>
<evidence type="ECO:0000313" key="5">
    <source>
        <dbReference type="Proteomes" id="UP000053257"/>
    </source>
</evidence>
<dbReference type="GO" id="GO:0006915">
    <property type="term" value="P:apoptotic process"/>
    <property type="evidence" value="ECO:0007669"/>
    <property type="project" value="UniProtKB-KW"/>
</dbReference>
<dbReference type="Proteomes" id="UP000053257">
    <property type="component" value="Unassembled WGS sequence"/>
</dbReference>
<evidence type="ECO:0000256" key="3">
    <source>
        <dbReference type="SAM" id="MobiDB-lite"/>
    </source>
</evidence>
<name>A0A0C3NH61_PHLG1</name>
<dbReference type="InterPro" id="IPR011989">
    <property type="entry name" value="ARM-like"/>
</dbReference>
<dbReference type="InterPro" id="IPR016024">
    <property type="entry name" value="ARM-type_fold"/>
</dbReference>
<feature type="region of interest" description="Disordered" evidence="3">
    <location>
        <begin position="615"/>
        <end position="645"/>
    </location>
</feature>
<feature type="compositionally biased region" description="Basic and acidic residues" evidence="3">
    <location>
        <begin position="632"/>
        <end position="645"/>
    </location>
</feature>
<evidence type="ECO:0000256" key="1">
    <source>
        <dbReference type="ARBA" id="ARBA00009515"/>
    </source>
</evidence>
<dbReference type="OrthoDB" id="19224at2759"/>
<dbReference type="Gene3D" id="1.25.10.10">
    <property type="entry name" value="Leucine-rich Repeat Variant"/>
    <property type="match status" value="1"/>
</dbReference>
<proteinExistence type="inferred from homology"/>
<dbReference type="PANTHER" id="PTHR12758:SF19">
    <property type="entry name" value="APOPTOSIS INHIBITOR 5"/>
    <property type="match status" value="1"/>
</dbReference>
<dbReference type="Pfam" id="PF05918">
    <property type="entry name" value="API5"/>
    <property type="match status" value="1"/>
</dbReference>
<keyword evidence="5" id="KW-1185">Reference proteome</keyword>
<dbReference type="EMBL" id="KN840585">
    <property type="protein sequence ID" value="KIP04139.1"/>
    <property type="molecule type" value="Genomic_DNA"/>
</dbReference>
<dbReference type="GO" id="GO:0043066">
    <property type="term" value="P:negative regulation of apoptotic process"/>
    <property type="evidence" value="ECO:0007669"/>
    <property type="project" value="TreeGrafter"/>
</dbReference>
<evidence type="ECO:0000256" key="2">
    <source>
        <dbReference type="ARBA" id="ARBA00022703"/>
    </source>
</evidence>
<dbReference type="GO" id="GO:0003723">
    <property type="term" value="F:RNA binding"/>
    <property type="evidence" value="ECO:0007669"/>
    <property type="project" value="TreeGrafter"/>
</dbReference>
<feature type="region of interest" description="Disordered" evidence="3">
    <location>
        <begin position="425"/>
        <end position="598"/>
    </location>
</feature>
<evidence type="ECO:0000313" key="4">
    <source>
        <dbReference type="EMBL" id="KIP04139.1"/>
    </source>
</evidence>
<comment type="similarity">
    <text evidence="1">Belongs to the API5 family.</text>
</comment>
<gene>
    <name evidence="4" type="ORF">PHLGIDRAFT_129712</name>
</gene>
<sequence length="645" mass="70497">MGDKPEKQQVSEILSQLQRARRGQVRTSAVIAQQKDTLKRLIELTHSPHSQLKTIAAQNIKLYIKDFPELEDDAINAVYDLCEDSDQKVRKEGYRAITAVSKELRKWVKRNADVLVQLLQSDEPEEVEVVEQQLNEHLDMDTLATLNVLRDQIVPPEEPLEADDQGTRDRLRVLVLNFLTGRGKRHIINPHAPAIDGEAENALAEALLQVIPLLPPHEVETVVKELLIPLPSFSRASKQSTVLMEVILEAAKTSWKAETPPAGGRTSLPRTRIYLDLANELLQKGLGQAATFLRFYLTNFVSKAAQQSLVDDAQCIVIRHVADGLKLLLENVAGSDERTQIITSTVNGSGFLYATFLDLNPELKSWPSCAILLKACKLRFDSRQWRPSTDLLATFQSLLDTSSSHETLQMNKEAAEEVQSLIRPMLQSTPGPSTPATPRPATPGPSNVGKGTFSNNKPSGGRVQIKRKLDSELGRPAPSPTRTSGPMANATVDSRGDRSLPPHLGPNRGDRQRTKTAPSSTRTTPVASDAETPPKRQKGLVSEGSVPSLLSRLALAPGAIESKSDPLALVPAKRRAETEGVQQQTKRPTPQRGRVSSLHGADLHAPAEVGFSIKGAAARAKQPTPEAVGRGKQCETEKDKDVATL</sequence>
<dbReference type="PANTHER" id="PTHR12758">
    <property type="entry name" value="APOPTOSIS INHIBITOR 5-RELATED"/>
    <property type="match status" value="1"/>
</dbReference>
<dbReference type="AlphaFoldDB" id="A0A0C3NH61"/>
<dbReference type="SUPFAM" id="SSF48371">
    <property type="entry name" value="ARM repeat"/>
    <property type="match status" value="1"/>
</dbReference>